<dbReference type="GO" id="GO:0006511">
    <property type="term" value="P:ubiquitin-dependent protein catabolic process"/>
    <property type="evidence" value="ECO:0007669"/>
    <property type="project" value="TreeGrafter"/>
</dbReference>
<dbReference type="Gene3D" id="3.30.40.10">
    <property type="entry name" value="Zinc/RING finger domain, C3HC4 (zinc finger)"/>
    <property type="match status" value="1"/>
</dbReference>
<name>A0AB40B280_DIOCR</name>
<dbReference type="SUPFAM" id="SSF57850">
    <property type="entry name" value="RING/U-box"/>
    <property type="match status" value="1"/>
</dbReference>
<evidence type="ECO:0000259" key="5">
    <source>
        <dbReference type="PROSITE" id="PS50089"/>
    </source>
</evidence>
<dbReference type="GO" id="GO:0008270">
    <property type="term" value="F:zinc ion binding"/>
    <property type="evidence" value="ECO:0007669"/>
    <property type="project" value="UniProtKB-KW"/>
</dbReference>
<sequence>MTRGSPAIAPTVDLSVTTVTGGLTATTAKQEKTTMPSPILPCCTVRQSPFSDDPNWFYTIHRPLGNLDLSRLGPNSHPPPPSLTIDLNFGSQMISNSINFDEHGLILTTETKRFMLDIQEFNQRFSAELAINTMFMNTSTGAALSVERCQLMVSDIADFMLTFVRYGICAAYNDIFINLEVVDLVQDEDLNGILQESFEESEFSIACPASQVLLESLVTEVFLDEEEEVSCMICLEELVAGTEVKRLPCSHVFHGDCIDGWFARRDSCPLCRFTLHA</sequence>
<evidence type="ECO:0000256" key="1">
    <source>
        <dbReference type="ARBA" id="ARBA00022723"/>
    </source>
</evidence>
<gene>
    <name evidence="7" type="primary">LOC120258097</name>
</gene>
<organism evidence="6 7">
    <name type="scientific">Dioscorea cayennensis subsp. rotundata</name>
    <name type="common">White Guinea yam</name>
    <name type="synonym">Dioscorea rotundata</name>
    <dbReference type="NCBI Taxonomy" id="55577"/>
    <lineage>
        <taxon>Eukaryota</taxon>
        <taxon>Viridiplantae</taxon>
        <taxon>Streptophyta</taxon>
        <taxon>Embryophyta</taxon>
        <taxon>Tracheophyta</taxon>
        <taxon>Spermatophyta</taxon>
        <taxon>Magnoliopsida</taxon>
        <taxon>Liliopsida</taxon>
        <taxon>Dioscoreales</taxon>
        <taxon>Dioscoreaceae</taxon>
        <taxon>Dioscorea</taxon>
    </lineage>
</organism>
<dbReference type="GO" id="GO:0061630">
    <property type="term" value="F:ubiquitin protein ligase activity"/>
    <property type="evidence" value="ECO:0007669"/>
    <property type="project" value="TreeGrafter"/>
</dbReference>
<dbReference type="PROSITE" id="PS50089">
    <property type="entry name" value="ZF_RING_2"/>
    <property type="match status" value="1"/>
</dbReference>
<evidence type="ECO:0000313" key="7">
    <source>
        <dbReference type="RefSeq" id="XP_039121376.1"/>
    </source>
</evidence>
<protein>
    <submittedName>
        <fullName evidence="7">Uncharacterized protein LOC120258097</fullName>
    </submittedName>
</protein>
<dbReference type="PANTHER" id="PTHR45931">
    <property type="entry name" value="SI:CH211-59O9.10"/>
    <property type="match status" value="1"/>
</dbReference>
<dbReference type="GeneID" id="120258097"/>
<evidence type="ECO:0000256" key="3">
    <source>
        <dbReference type="ARBA" id="ARBA00022833"/>
    </source>
</evidence>
<evidence type="ECO:0000256" key="4">
    <source>
        <dbReference type="PROSITE-ProRule" id="PRU00175"/>
    </source>
</evidence>
<dbReference type="InterPro" id="IPR001841">
    <property type="entry name" value="Znf_RING"/>
</dbReference>
<keyword evidence="2 4" id="KW-0863">Zinc-finger</keyword>
<dbReference type="Proteomes" id="UP001515500">
    <property type="component" value="Chromosome 4"/>
</dbReference>
<proteinExistence type="predicted"/>
<dbReference type="Pfam" id="PF13639">
    <property type="entry name" value="zf-RING_2"/>
    <property type="match status" value="1"/>
</dbReference>
<evidence type="ECO:0000256" key="2">
    <source>
        <dbReference type="ARBA" id="ARBA00022771"/>
    </source>
</evidence>
<keyword evidence="6" id="KW-1185">Reference proteome</keyword>
<dbReference type="InterPro" id="IPR051834">
    <property type="entry name" value="RING_finger_E3_ligase"/>
</dbReference>
<dbReference type="SMART" id="SM00184">
    <property type="entry name" value="RING"/>
    <property type="match status" value="1"/>
</dbReference>
<dbReference type="RefSeq" id="XP_039121376.1">
    <property type="nucleotide sequence ID" value="XM_039265442.1"/>
</dbReference>
<dbReference type="InterPro" id="IPR013083">
    <property type="entry name" value="Znf_RING/FYVE/PHD"/>
</dbReference>
<reference evidence="7" key="1">
    <citation type="submission" date="2025-08" db="UniProtKB">
        <authorList>
            <consortium name="RefSeq"/>
        </authorList>
    </citation>
    <scope>IDENTIFICATION</scope>
</reference>
<accession>A0AB40B280</accession>
<keyword evidence="1" id="KW-0479">Metal-binding</keyword>
<dbReference type="AlphaFoldDB" id="A0AB40B280"/>
<evidence type="ECO:0000313" key="6">
    <source>
        <dbReference type="Proteomes" id="UP001515500"/>
    </source>
</evidence>
<dbReference type="GO" id="GO:0005634">
    <property type="term" value="C:nucleus"/>
    <property type="evidence" value="ECO:0007669"/>
    <property type="project" value="TreeGrafter"/>
</dbReference>
<dbReference type="PANTHER" id="PTHR45931:SF3">
    <property type="entry name" value="RING ZINC FINGER-CONTAINING PROTEIN"/>
    <property type="match status" value="1"/>
</dbReference>
<keyword evidence="3" id="KW-0862">Zinc</keyword>
<feature type="domain" description="RING-type" evidence="5">
    <location>
        <begin position="231"/>
        <end position="272"/>
    </location>
</feature>